<dbReference type="VEuPathDB" id="FungiDB:A1Q1_07970"/>
<protein>
    <submittedName>
        <fullName evidence="2">Uncharacterized protein</fullName>
    </submittedName>
</protein>
<gene>
    <name evidence="2" type="ORF">A1Q1_07970</name>
</gene>
<feature type="region of interest" description="Disordered" evidence="1">
    <location>
        <begin position="215"/>
        <end position="236"/>
    </location>
</feature>
<dbReference type="KEGG" id="tasa:A1Q1_07970"/>
<dbReference type="AlphaFoldDB" id="J6F6B1"/>
<proteinExistence type="predicted"/>
<dbReference type="RefSeq" id="XP_014181631.1">
    <property type="nucleotide sequence ID" value="XM_014326156.1"/>
</dbReference>
<reference evidence="2 3" key="1">
    <citation type="journal article" date="2012" name="Eukaryot. Cell">
        <title>Draft genome sequence of CBS 2479, the standard type strain of Trichosporon asahii.</title>
        <authorList>
            <person name="Yang R.Y."/>
            <person name="Li H.T."/>
            <person name="Zhu H."/>
            <person name="Zhou G.P."/>
            <person name="Wang M."/>
            <person name="Wang L."/>
        </authorList>
    </citation>
    <scope>NUCLEOTIDE SEQUENCE [LARGE SCALE GENOMIC DNA]</scope>
    <source>
        <strain evidence="3">ATCC 90039 / CBS 2479 / JCM 2466 / KCTC 7840 / NCYC 2677 / UAMH 7654</strain>
    </source>
</reference>
<sequence>MSVEGRLRSLDLRYERAFKTTSALQARVDALEKASTAAQRLTDAKIRALQKEAALVHAPVDAAARARRARVIVGTLSGRNLWAAETTEVRTAAAGILEALGAPEQAGTALATSALHQLQVSGMHVERLERAVRSCLTDLDVESPSALSDVVIKDAQTLLEWELATLLRRPGAEQGRAVAGTDVLLACTALAPWNADTIDAKKELDDIAALLPPEQQAEAGRRAVHNPAQPPPLYQP</sequence>
<dbReference type="Proteomes" id="UP000002748">
    <property type="component" value="Unassembled WGS sequence"/>
</dbReference>
<comment type="caution">
    <text evidence="2">The sequence shown here is derived from an EMBL/GenBank/DDBJ whole genome shotgun (WGS) entry which is preliminary data.</text>
</comment>
<organism evidence="2 3">
    <name type="scientific">Trichosporon asahii var. asahii (strain ATCC 90039 / CBS 2479 / JCM 2466 / KCTC 7840 / NBRC 103889/ NCYC 2677 / UAMH 7654)</name>
    <name type="common">Yeast</name>
    <dbReference type="NCBI Taxonomy" id="1186058"/>
    <lineage>
        <taxon>Eukaryota</taxon>
        <taxon>Fungi</taxon>
        <taxon>Dikarya</taxon>
        <taxon>Basidiomycota</taxon>
        <taxon>Agaricomycotina</taxon>
        <taxon>Tremellomycetes</taxon>
        <taxon>Trichosporonales</taxon>
        <taxon>Trichosporonaceae</taxon>
        <taxon>Trichosporon</taxon>
    </lineage>
</organism>
<name>J6F6B1_TRIAS</name>
<accession>J6F6B1</accession>
<dbReference type="EMBL" id="ALBS01000085">
    <property type="protein sequence ID" value="EJT50862.1"/>
    <property type="molecule type" value="Genomic_DNA"/>
</dbReference>
<evidence type="ECO:0000256" key="1">
    <source>
        <dbReference type="SAM" id="MobiDB-lite"/>
    </source>
</evidence>
<evidence type="ECO:0000313" key="3">
    <source>
        <dbReference type="Proteomes" id="UP000002748"/>
    </source>
</evidence>
<dbReference type="HOGENOM" id="CLU_1176136_0_0_1"/>
<dbReference type="GeneID" id="25991482"/>
<evidence type="ECO:0000313" key="2">
    <source>
        <dbReference type="EMBL" id="EJT50862.1"/>
    </source>
</evidence>